<evidence type="ECO:0000256" key="1">
    <source>
        <dbReference type="SAM" id="MobiDB-lite"/>
    </source>
</evidence>
<keyword evidence="3" id="KW-1185">Reference proteome</keyword>
<protein>
    <submittedName>
        <fullName evidence="2">Predicted protein</fullName>
    </submittedName>
</protein>
<dbReference type="GeneID" id="6078086"/>
<organism evidence="3">
    <name type="scientific">Laccaria bicolor (strain S238N-H82 / ATCC MYA-4686)</name>
    <name type="common">Bicoloured deceiver</name>
    <name type="synonym">Laccaria laccata var. bicolor</name>
    <dbReference type="NCBI Taxonomy" id="486041"/>
    <lineage>
        <taxon>Eukaryota</taxon>
        <taxon>Fungi</taxon>
        <taxon>Dikarya</taxon>
        <taxon>Basidiomycota</taxon>
        <taxon>Agaricomycotina</taxon>
        <taxon>Agaricomycetes</taxon>
        <taxon>Agaricomycetidae</taxon>
        <taxon>Agaricales</taxon>
        <taxon>Agaricineae</taxon>
        <taxon>Hydnangiaceae</taxon>
        <taxon>Laccaria</taxon>
    </lineage>
</organism>
<feature type="region of interest" description="Disordered" evidence="1">
    <location>
        <begin position="100"/>
        <end position="120"/>
    </location>
</feature>
<gene>
    <name evidence="2" type="ORF">LACBIDRAFT_328589</name>
</gene>
<dbReference type="EMBL" id="DS547107">
    <property type="protein sequence ID" value="EDR06845.1"/>
    <property type="molecule type" value="Genomic_DNA"/>
</dbReference>
<dbReference type="Proteomes" id="UP000001194">
    <property type="component" value="Unassembled WGS sequence"/>
</dbReference>
<evidence type="ECO:0000313" key="3">
    <source>
        <dbReference type="Proteomes" id="UP000001194"/>
    </source>
</evidence>
<dbReference type="RefSeq" id="XP_001882692.1">
    <property type="nucleotide sequence ID" value="XM_001882657.1"/>
</dbReference>
<dbReference type="HOGENOM" id="CLU_595913_0_0_1"/>
<dbReference type="KEGG" id="lbc:LACBIDRAFT_328589"/>
<proteinExistence type="predicted"/>
<accession>B0DFD1</accession>
<dbReference type="AlphaFoldDB" id="B0DFD1"/>
<evidence type="ECO:0000313" key="2">
    <source>
        <dbReference type="EMBL" id="EDR06845.1"/>
    </source>
</evidence>
<dbReference type="InParanoid" id="B0DFD1"/>
<feature type="region of interest" description="Disordered" evidence="1">
    <location>
        <begin position="28"/>
        <end position="65"/>
    </location>
</feature>
<reference evidence="2 3" key="1">
    <citation type="journal article" date="2008" name="Nature">
        <title>The genome of Laccaria bicolor provides insights into mycorrhizal symbiosis.</title>
        <authorList>
            <person name="Martin F."/>
            <person name="Aerts A."/>
            <person name="Ahren D."/>
            <person name="Brun A."/>
            <person name="Danchin E.G.J."/>
            <person name="Duchaussoy F."/>
            <person name="Gibon J."/>
            <person name="Kohler A."/>
            <person name="Lindquist E."/>
            <person name="Pereda V."/>
            <person name="Salamov A."/>
            <person name="Shapiro H.J."/>
            <person name="Wuyts J."/>
            <person name="Blaudez D."/>
            <person name="Buee M."/>
            <person name="Brokstein P."/>
            <person name="Canbaeck B."/>
            <person name="Cohen D."/>
            <person name="Courty P.E."/>
            <person name="Coutinho P.M."/>
            <person name="Delaruelle C."/>
            <person name="Detter J.C."/>
            <person name="Deveau A."/>
            <person name="DiFazio S."/>
            <person name="Duplessis S."/>
            <person name="Fraissinet-Tachet L."/>
            <person name="Lucic E."/>
            <person name="Frey-Klett P."/>
            <person name="Fourrey C."/>
            <person name="Feussner I."/>
            <person name="Gay G."/>
            <person name="Grimwood J."/>
            <person name="Hoegger P.J."/>
            <person name="Jain P."/>
            <person name="Kilaru S."/>
            <person name="Labbe J."/>
            <person name="Lin Y.C."/>
            <person name="Legue V."/>
            <person name="Le Tacon F."/>
            <person name="Marmeisse R."/>
            <person name="Melayah D."/>
            <person name="Montanini B."/>
            <person name="Muratet M."/>
            <person name="Nehls U."/>
            <person name="Niculita-Hirzel H."/>
            <person name="Oudot-Le Secq M.P."/>
            <person name="Peter M."/>
            <person name="Quesneville H."/>
            <person name="Rajashekar B."/>
            <person name="Reich M."/>
            <person name="Rouhier N."/>
            <person name="Schmutz J."/>
            <person name="Yin T."/>
            <person name="Chalot M."/>
            <person name="Henrissat B."/>
            <person name="Kuees U."/>
            <person name="Lucas S."/>
            <person name="Van de Peer Y."/>
            <person name="Podila G.K."/>
            <person name="Polle A."/>
            <person name="Pukkila P.J."/>
            <person name="Richardson P.M."/>
            <person name="Rouze P."/>
            <person name="Sanders I.R."/>
            <person name="Stajich J.E."/>
            <person name="Tunlid A."/>
            <person name="Tuskan G."/>
            <person name="Grigoriev I.V."/>
        </authorList>
    </citation>
    <scope>NUCLEOTIDE SEQUENCE [LARGE SCALE GENOMIC DNA]</scope>
    <source>
        <strain evidence="3">S238N-H82 / ATCC MYA-4686</strain>
    </source>
</reference>
<sequence>MICSGEKYKLQAGYGIYRYKDPTEERQIDWAGSGPTKNQNRRGSHDPTHKALQGPSPSSATLGVRYGAPQHPVWEAVPQNGDAGSGGVAFVACRGETQTQTGFGRSSHPIRPGRKSCYPQETPLTKETRRVRGTRQMHPNRMFRFLLCALRTPRMMHDPLQAFNASVDQITHFGLVTVHPCDSVLSAQPHFRITKGCQPCNNPAPSSLLETAHTAHQGRIGMPLVWGGGAADVSLKRFVDEGMKSPGRRCPSCPLTTPNAGPLSQAFASNLRLRPTLVFCTSDVMTMKLDVIFPRARPEMPTISAAPLSGKGRPHHAIPAPPSYFRFLCDKLKLKILAILPLNPRGYKSRIGEVDHQTTHFSQVVVGYHCNGVLDPNLITNPLHLHRPLVEGPIGMEDLGRKDSIGGMIDEGGNLATPEAVTEFTTVVTRDACALHCRLHNGIWKTCFGEKQTTSSNKA</sequence>
<name>B0DFD1_LACBS</name>